<dbReference type="AlphaFoldDB" id="A0A3M6TW03"/>
<comment type="caution">
    <text evidence="2">The sequence shown here is derived from an EMBL/GenBank/DDBJ whole genome shotgun (WGS) entry which is preliminary data.</text>
</comment>
<organism evidence="2 3">
    <name type="scientific">Pocillopora damicornis</name>
    <name type="common">Cauliflower coral</name>
    <name type="synonym">Millepora damicornis</name>
    <dbReference type="NCBI Taxonomy" id="46731"/>
    <lineage>
        <taxon>Eukaryota</taxon>
        <taxon>Metazoa</taxon>
        <taxon>Cnidaria</taxon>
        <taxon>Anthozoa</taxon>
        <taxon>Hexacorallia</taxon>
        <taxon>Scleractinia</taxon>
        <taxon>Astrocoeniina</taxon>
        <taxon>Pocilloporidae</taxon>
        <taxon>Pocillopora</taxon>
    </lineage>
</organism>
<name>A0A3M6TW03_POCDA</name>
<feature type="region of interest" description="Disordered" evidence="1">
    <location>
        <begin position="1"/>
        <end position="22"/>
    </location>
</feature>
<evidence type="ECO:0000313" key="2">
    <source>
        <dbReference type="EMBL" id="RMX45449.1"/>
    </source>
</evidence>
<dbReference type="OrthoDB" id="10527638at2759"/>
<dbReference type="Proteomes" id="UP000275408">
    <property type="component" value="Unassembled WGS sequence"/>
</dbReference>
<sequence>MDIEEETKNEQEESKLEEERRMTDADLKNELVLLKKKVEGIEKPPAAFPVRILSPSIKDKNLKMKTFDEQIEKLPEHCKNFSIDLKENFETDDKITNRLGIKLGKCLADIIKEDQSRETTKEEEPNARVARSLIESLGEPPVHVRFIGSEVSLCGYMYKENEQWRELYFWKGKADAIGWDKKNEKFVIVEWKVKEANESKDVMAFKPFQFQSLVYAKLLKLLLELKYLPSILIVLIDGQSGKKVHAGFFEAPDSLGNEYVWSDRKPELTIEIQPGSLFREGLNEGEVREDMPLSKLFSDNATLEDLQKFFKTPPLKVIPKHNND</sequence>
<keyword evidence="3" id="KW-1185">Reference proteome</keyword>
<accession>A0A3M6TW03</accession>
<evidence type="ECO:0000313" key="3">
    <source>
        <dbReference type="Proteomes" id="UP000275408"/>
    </source>
</evidence>
<protein>
    <submittedName>
        <fullName evidence="2">Uncharacterized protein</fullName>
    </submittedName>
</protein>
<dbReference type="EMBL" id="RCHS01002828">
    <property type="protein sequence ID" value="RMX45449.1"/>
    <property type="molecule type" value="Genomic_DNA"/>
</dbReference>
<gene>
    <name evidence="2" type="ORF">pdam_00016059</name>
</gene>
<evidence type="ECO:0000256" key="1">
    <source>
        <dbReference type="SAM" id="MobiDB-lite"/>
    </source>
</evidence>
<reference evidence="2 3" key="1">
    <citation type="journal article" date="2018" name="Sci. Rep.">
        <title>Comparative analysis of the Pocillopora damicornis genome highlights role of immune system in coral evolution.</title>
        <authorList>
            <person name="Cunning R."/>
            <person name="Bay R.A."/>
            <person name="Gillette P."/>
            <person name="Baker A.C."/>
            <person name="Traylor-Knowles N."/>
        </authorList>
    </citation>
    <scope>NUCLEOTIDE SEQUENCE [LARGE SCALE GENOMIC DNA]</scope>
    <source>
        <strain evidence="2">RSMAS</strain>
        <tissue evidence="2">Whole animal</tissue>
    </source>
</reference>
<proteinExistence type="predicted"/>